<evidence type="ECO:0000256" key="5">
    <source>
        <dbReference type="RuleBase" id="RU364012"/>
    </source>
</evidence>
<organism evidence="7 8">
    <name type="scientific">Ficus carica</name>
    <name type="common">Common fig</name>
    <dbReference type="NCBI Taxonomy" id="3494"/>
    <lineage>
        <taxon>Eukaryota</taxon>
        <taxon>Viridiplantae</taxon>
        <taxon>Streptophyta</taxon>
        <taxon>Embryophyta</taxon>
        <taxon>Tracheophyta</taxon>
        <taxon>Spermatophyta</taxon>
        <taxon>Magnoliopsida</taxon>
        <taxon>eudicotyledons</taxon>
        <taxon>Gunneridae</taxon>
        <taxon>Pentapetalae</taxon>
        <taxon>rosids</taxon>
        <taxon>fabids</taxon>
        <taxon>Rosales</taxon>
        <taxon>Moraceae</taxon>
        <taxon>Ficeae</taxon>
        <taxon>Ficus</taxon>
    </lineage>
</organism>
<comment type="similarity">
    <text evidence="1 5">Belongs to the Frigida family.</text>
</comment>
<evidence type="ECO:0000256" key="2">
    <source>
        <dbReference type="ARBA" id="ARBA00022473"/>
    </source>
</evidence>
<evidence type="ECO:0000256" key="6">
    <source>
        <dbReference type="SAM" id="Coils"/>
    </source>
</evidence>
<keyword evidence="3 5" id="KW-0221">Differentiation</keyword>
<gene>
    <name evidence="7" type="ORF">TIFTF001_000868</name>
</gene>
<evidence type="ECO:0000256" key="3">
    <source>
        <dbReference type="ARBA" id="ARBA00022782"/>
    </source>
</evidence>
<name>A0AA87YWL4_FICCA</name>
<reference evidence="7" key="1">
    <citation type="submission" date="2023-07" db="EMBL/GenBank/DDBJ databases">
        <title>draft genome sequence of fig (Ficus carica).</title>
        <authorList>
            <person name="Takahashi T."/>
            <person name="Nishimura K."/>
        </authorList>
    </citation>
    <scope>NUCLEOTIDE SEQUENCE</scope>
</reference>
<dbReference type="PANTHER" id="PTHR31791">
    <property type="entry name" value="FRIGIDA-LIKE PROTEIN 3-RELATED"/>
    <property type="match status" value="1"/>
</dbReference>
<evidence type="ECO:0000256" key="1">
    <source>
        <dbReference type="ARBA" id="ARBA00008956"/>
    </source>
</evidence>
<keyword evidence="2 5" id="KW-0217">Developmental protein</keyword>
<keyword evidence="4 5" id="KW-0287">Flowering</keyword>
<sequence length="487" mass="56802">MFYGQQALNLRLWEQKQGRFSKEFGELLSRASSERMDLVNHYLQSLVKEIQDRENEIVEKEKQLEAEQAKLNVETESGAKQLDQFEKLGKKLLRDAEVNRQEATLLQSVIEKKRGELEDEQKRYDEIQFAIEEKVREFDHVQKSESEKEIKLKEEKLKSIQNSISECLNEFELKEKQLNLLQKLKEENIDSLKKSVEQCARKFETKEKEFESLLKELELKEKLLESKCKGFDLITKKVNNCLKEVELKERNFASVQRLVEERSRELGEKEKEFESRVNEFKLRSKEFEFKLKANTPHSLLKIEQREYILGVLEQQLKRHNSVCGETFAVLQASPDPAKLVLDAIRDIHHLHSSSEDTKFDATLVWQGCILLSQLLMKASPQISPLVKEEAMKLAREWRSKVTVTCKNGLEVLGLLHFRASYKLASAFNVNELHNLLDVVGFNRHGSRSKKRRNAVLVPRGQPEQSRIKYNLRSAIKKYNLKSSSSKP</sequence>
<dbReference type="GO" id="GO:0009908">
    <property type="term" value="P:flower development"/>
    <property type="evidence" value="ECO:0007669"/>
    <property type="project" value="UniProtKB-KW"/>
</dbReference>
<dbReference type="InterPro" id="IPR012474">
    <property type="entry name" value="Frigida"/>
</dbReference>
<dbReference type="AlphaFoldDB" id="A0AA87YWL4"/>
<keyword evidence="6" id="KW-0175">Coiled coil</keyword>
<evidence type="ECO:0000256" key="4">
    <source>
        <dbReference type="ARBA" id="ARBA00023089"/>
    </source>
</evidence>
<dbReference type="EMBL" id="BTGU01000001">
    <property type="protein sequence ID" value="GMN25229.1"/>
    <property type="molecule type" value="Genomic_DNA"/>
</dbReference>
<accession>A0AA87YWL4</accession>
<protein>
    <recommendedName>
        <fullName evidence="5">FRIGIDA-like protein</fullName>
    </recommendedName>
</protein>
<dbReference type="Proteomes" id="UP001187192">
    <property type="component" value="Unassembled WGS sequence"/>
</dbReference>
<evidence type="ECO:0000313" key="7">
    <source>
        <dbReference type="EMBL" id="GMN25229.1"/>
    </source>
</evidence>
<comment type="caution">
    <text evidence="7">The sequence shown here is derived from an EMBL/GenBank/DDBJ whole genome shotgun (WGS) entry which is preliminary data.</text>
</comment>
<feature type="coiled-coil region" evidence="6">
    <location>
        <begin position="110"/>
        <end position="227"/>
    </location>
</feature>
<keyword evidence="8" id="KW-1185">Reference proteome</keyword>
<dbReference type="GO" id="GO:0030154">
    <property type="term" value="P:cell differentiation"/>
    <property type="evidence" value="ECO:0007669"/>
    <property type="project" value="UniProtKB-KW"/>
</dbReference>
<dbReference type="PANTHER" id="PTHR31791:SF47">
    <property type="entry name" value="INACTIVE FRIGIDA-LIKE PROTEIN 2"/>
    <property type="match status" value="1"/>
</dbReference>
<feature type="coiled-coil region" evidence="6">
    <location>
        <begin position="43"/>
        <end position="77"/>
    </location>
</feature>
<proteinExistence type="inferred from homology"/>
<dbReference type="Pfam" id="PF07899">
    <property type="entry name" value="Frigida"/>
    <property type="match status" value="1"/>
</dbReference>
<evidence type="ECO:0000313" key="8">
    <source>
        <dbReference type="Proteomes" id="UP001187192"/>
    </source>
</evidence>